<evidence type="ECO:0000256" key="7">
    <source>
        <dbReference type="ARBA" id="ARBA00023004"/>
    </source>
</evidence>
<dbReference type="InterPro" id="IPR011059">
    <property type="entry name" value="Metal-dep_hydrolase_composite"/>
</dbReference>
<dbReference type="GO" id="GO:0019556">
    <property type="term" value="P:L-histidine catabolic process to glutamate and formamide"/>
    <property type="evidence" value="ECO:0007669"/>
    <property type="project" value="InterPro"/>
</dbReference>
<name>X0SXN4_9ZZZZ</name>
<dbReference type="Pfam" id="PF01979">
    <property type="entry name" value="Amidohydro_1"/>
    <property type="match status" value="1"/>
</dbReference>
<dbReference type="AlphaFoldDB" id="X0SXN4"/>
<gene>
    <name evidence="9" type="ORF">S01H1_03863</name>
</gene>
<comment type="caution">
    <text evidence="9">The sequence shown here is derived from an EMBL/GenBank/DDBJ whole genome shotgun (WGS) entry which is preliminary data.</text>
</comment>
<accession>X0SXN4</accession>
<dbReference type="PANTHER" id="PTHR42752:SF1">
    <property type="entry name" value="IMIDAZOLONEPROPIONASE-RELATED"/>
    <property type="match status" value="1"/>
</dbReference>
<organism evidence="9">
    <name type="scientific">marine sediment metagenome</name>
    <dbReference type="NCBI Taxonomy" id="412755"/>
    <lineage>
        <taxon>unclassified sequences</taxon>
        <taxon>metagenomes</taxon>
        <taxon>ecological metagenomes</taxon>
    </lineage>
</organism>
<dbReference type="InterPro" id="IPR005920">
    <property type="entry name" value="HutI"/>
</dbReference>
<dbReference type="SUPFAM" id="SSF51338">
    <property type="entry name" value="Composite domain of metallo-dependent hydrolases"/>
    <property type="match status" value="1"/>
</dbReference>
<dbReference type="InterPro" id="IPR032466">
    <property type="entry name" value="Metal_Hydrolase"/>
</dbReference>
<evidence type="ECO:0000256" key="2">
    <source>
        <dbReference type="ARBA" id="ARBA00012864"/>
    </source>
</evidence>
<dbReference type="Gene3D" id="3.20.20.140">
    <property type="entry name" value="Metal-dependent hydrolases"/>
    <property type="match status" value="1"/>
</dbReference>
<dbReference type="InterPro" id="IPR006680">
    <property type="entry name" value="Amidohydro-rel"/>
</dbReference>
<protein>
    <recommendedName>
        <fullName evidence="2">imidazolonepropionase</fullName>
        <ecNumber evidence="2">3.5.2.7</ecNumber>
    </recommendedName>
</protein>
<feature type="non-terminal residue" evidence="9">
    <location>
        <position position="1"/>
    </location>
</feature>
<dbReference type="GO" id="GO:0046872">
    <property type="term" value="F:metal ion binding"/>
    <property type="evidence" value="ECO:0007669"/>
    <property type="project" value="UniProtKB-KW"/>
</dbReference>
<dbReference type="PANTHER" id="PTHR42752">
    <property type="entry name" value="IMIDAZOLONEPROPIONASE"/>
    <property type="match status" value="1"/>
</dbReference>
<keyword evidence="7" id="KW-0408">Iron</keyword>
<dbReference type="EMBL" id="BARS01002071">
    <property type="protein sequence ID" value="GAF80687.1"/>
    <property type="molecule type" value="Genomic_DNA"/>
</dbReference>
<evidence type="ECO:0000313" key="9">
    <source>
        <dbReference type="EMBL" id="GAF80687.1"/>
    </source>
</evidence>
<comment type="pathway">
    <text evidence="1">Amino-acid degradation.</text>
</comment>
<dbReference type="EC" id="3.5.2.7" evidence="2"/>
<evidence type="ECO:0000256" key="5">
    <source>
        <dbReference type="ARBA" id="ARBA00022808"/>
    </source>
</evidence>
<evidence type="ECO:0000256" key="4">
    <source>
        <dbReference type="ARBA" id="ARBA00022801"/>
    </source>
</evidence>
<proteinExistence type="predicted"/>
<keyword evidence="5" id="KW-0369">Histidine metabolism</keyword>
<sequence length="117" mass="12713">VPFHLMTNRYAPARKLIEAGVPVALATDFNPGSCPTLSMQMIIALACRQLKMTPAEAINAATINAAYAVDRGDKVGSIEVGKRADIIVLDIPRHQQLPYWFGVNLVVRVVKNGVTIE</sequence>
<dbReference type="GO" id="GO:0005737">
    <property type="term" value="C:cytoplasm"/>
    <property type="evidence" value="ECO:0007669"/>
    <property type="project" value="InterPro"/>
</dbReference>
<evidence type="ECO:0000259" key="8">
    <source>
        <dbReference type="Pfam" id="PF01979"/>
    </source>
</evidence>
<reference evidence="9" key="1">
    <citation type="journal article" date="2014" name="Front. Microbiol.">
        <title>High frequency of phylogenetically diverse reductive dehalogenase-homologous genes in deep subseafloor sedimentary metagenomes.</title>
        <authorList>
            <person name="Kawai M."/>
            <person name="Futagami T."/>
            <person name="Toyoda A."/>
            <person name="Takaki Y."/>
            <person name="Nishi S."/>
            <person name="Hori S."/>
            <person name="Arai W."/>
            <person name="Tsubouchi T."/>
            <person name="Morono Y."/>
            <person name="Uchiyama I."/>
            <person name="Ito T."/>
            <person name="Fujiyama A."/>
            <person name="Inagaki F."/>
            <person name="Takami H."/>
        </authorList>
    </citation>
    <scope>NUCLEOTIDE SEQUENCE</scope>
    <source>
        <strain evidence="9">Expedition CK06-06</strain>
    </source>
</reference>
<evidence type="ECO:0000256" key="1">
    <source>
        <dbReference type="ARBA" id="ARBA00005023"/>
    </source>
</evidence>
<keyword evidence="6" id="KW-0862">Zinc</keyword>
<keyword evidence="4" id="KW-0378">Hydrolase</keyword>
<evidence type="ECO:0000256" key="6">
    <source>
        <dbReference type="ARBA" id="ARBA00022833"/>
    </source>
</evidence>
<evidence type="ECO:0000256" key="3">
    <source>
        <dbReference type="ARBA" id="ARBA00022723"/>
    </source>
</evidence>
<dbReference type="GO" id="GO:0050480">
    <property type="term" value="F:imidazolonepropionase activity"/>
    <property type="evidence" value="ECO:0007669"/>
    <property type="project" value="UniProtKB-EC"/>
</dbReference>
<dbReference type="SUPFAM" id="SSF51556">
    <property type="entry name" value="Metallo-dependent hydrolases"/>
    <property type="match status" value="1"/>
</dbReference>
<keyword evidence="3" id="KW-0479">Metal-binding</keyword>
<feature type="domain" description="Amidohydrolase-related" evidence="8">
    <location>
        <begin position="11"/>
        <end position="114"/>
    </location>
</feature>